<dbReference type="GO" id="GO:0016874">
    <property type="term" value="F:ligase activity"/>
    <property type="evidence" value="ECO:0007669"/>
    <property type="project" value="UniProtKB-KW"/>
</dbReference>
<dbReference type="Gene3D" id="3.90.1300.10">
    <property type="entry name" value="Amidase signature (AS) domain"/>
    <property type="match status" value="1"/>
</dbReference>
<dbReference type="AlphaFoldDB" id="A0AAE7UTJ0"/>
<gene>
    <name evidence="5" type="primary">gatA</name>
    <name evidence="4" type="ORF">G6L72_23990</name>
    <name evidence="5" type="ORF">G6M88_23415</name>
</gene>
<dbReference type="EMBL" id="CP049208">
    <property type="protein sequence ID" value="QTG03491.1"/>
    <property type="molecule type" value="Genomic_DNA"/>
</dbReference>
<dbReference type="EMBL" id="JAAMCP010000017">
    <property type="protein sequence ID" value="NTF39754.1"/>
    <property type="molecule type" value="Genomic_DNA"/>
</dbReference>
<proteinExistence type="predicted"/>
<dbReference type="InterPro" id="IPR000120">
    <property type="entry name" value="Amidase"/>
</dbReference>
<evidence type="ECO:0000313" key="7">
    <source>
        <dbReference type="Proteomes" id="UP000822331"/>
    </source>
</evidence>
<geneLocation type="plasmid" evidence="5 6">
    <name>pW2_73_1</name>
</geneLocation>
<evidence type="ECO:0000313" key="6">
    <source>
        <dbReference type="Proteomes" id="UP000663912"/>
    </source>
</evidence>
<dbReference type="PANTHER" id="PTHR11895:SF176">
    <property type="entry name" value="AMIDASE AMID-RELATED"/>
    <property type="match status" value="1"/>
</dbReference>
<dbReference type="Pfam" id="PF01425">
    <property type="entry name" value="Amidase"/>
    <property type="match status" value="1"/>
</dbReference>
<evidence type="ECO:0000259" key="3">
    <source>
        <dbReference type="Pfam" id="PF01425"/>
    </source>
</evidence>
<dbReference type="PANTHER" id="PTHR11895">
    <property type="entry name" value="TRANSAMIDASE"/>
    <property type="match status" value="1"/>
</dbReference>
<keyword evidence="5" id="KW-0614">Plasmid</keyword>
<reference evidence="4 7" key="1">
    <citation type="journal article" date="2020" name="Science">
        <title>Unexpected conservation and global transmission of agrobacterial virulence plasmids.</title>
        <authorList>
            <person name="Weisberg A.J."/>
            <person name="Davis E.W. 2nd"/>
            <person name="Tabima J."/>
            <person name="Belcher M.S."/>
            <person name="Miller M."/>
            <person name="Kuo C.H."/>
            <person name="Loper J.E."/>
            <person name="Grunwald N.J."/>
            <person name="Putnam M.L."/>
            <person name="Chang J.H."/>
        </authorList>
    </citation>
    <scope>NUCLEOTIDE SEQUENCE [LARGE SCALE GENOMIC DNA]</scope>
    <source>
        <strain evidence="4 7">A19/93</strain>
    </source>
</reference>
<evidence type="ECO:0000256" key="2">
    <source>
        <dbReference type="ARBA" id="ARBA00021874"/>
    </source>
</evidence>
<protein>
    <recommendedName>
        <fullName evidence="2">Indoleacetamide hydrolase</fullName>
    </recommendedName>
</protein>
<dbReference type="SUPFAM" id="SSF75304">
    <property type="entry name" value="Amidase signature (AS) enzymes"/>
    <property type="match status" value="1"/>
</dbReference>
<keyword evidence="7" id="KW-1185">Reference proteome</keyword>
<dbReference type="Proteomes" id="UP000663912">
    <property type="component" value="Plasmid pW2_73_1"/>
</dbReference>
<name>A0AAE7UTJ0_9HYPH</name>
<dbReference type="InterPro" id="IPR036928">
    <property type="entry name" value="AS_sf"/>
</dbReference>
<evidence type="ECO:0000313" key="4">
    <source>
        <dbReference type="EMBL" id="NTF39754.1"/>
    </source>
</evidence>
<dbReference type="PROSITE" id="PS00571">
    <property type="entry name" value="AMIDASES"/>
    <property type="match status" value="1"/>
</dbReference>
<dbReference type="Proteomes" id="UP000822331">
    <property type="component" value="Unassembled WGS sequence"/>
</dbReference>
<comment type="function">
    <text evidence="1">Hydrolyzes indole-3-acetamide (IAM) into indole-3-acetic acid (IAA).</text>
</comment>
<dbReference type="InterPro" id="IPR020556">
    <property type="entry name" value="Amidase_CS"/>
</dbReference>
<organism evidence="5 6">
    <name type="scientific">Agrobacterium rubi</name>
    <dbReference type="NCBI Taxonomy" id="28099"/>
    <lineage>
        <taxon>Bacteria</taxon>
        <taxon>Pseudomonadati</taxon>
        <taxon>Pseudomonadota</taxon>
        <taxon>Alphaproteobacteria</taxon>
        <taxon>Hyphomicrobiales</taxon>
        <taxon>Rhizobiaceae</taxon>
        <taxon>Rhizobium/Agrobacterium group</taxon>
        <taxon>Agrobacterium</taxon>
    </lineage>
</organism>
<feature type="domain" description="Amidase" evidence="3">
    <location>
        <begin position="27"/>
        <end position="453"/>
    </location>
</feature>
<evidence type="ECO:0000313" key="5">
    <source>
        <dbReference type="EMBL" id="QTG03491.1"/>
    </source>
</evidence>
<dbReference type="KEGG" id="arui:G6M88_23415"/>
<reference evidence="5" key="2">
    <citation type="submission" date="2020-02" db="EMBL/GenBank/DDBJ databases">
        <title>Unexpected conservation and global transmission of agrobacterial virulence plasmids.</title>
        <authorList>
            <person name="Weisberg A.J."/>
            <person name="Davis E.W. II"/>
            <person name="Tabima J.R."/>
            <person name="Belcher M.S."/>
            <person name="Miller M."/>
            <person name="Kuo C.-H."/>
            <person name="Loper J.E."/>
            <person name="Grunwald N.J."/>
            <person name="Putnam M.L."/>
            <person name="Chang J.H."/>
        </authorList>
    </citation>
    <scope>NUCLEOTIDE SEQUENCE</scope>
    <source>
        <strain evidence="5">W2/73</strain>
        <plasmid evidence="5">pW2_73_1</plasmid>
    </source>
</reference>
<dbReference type="InterPro" id="IPR023631">
    <property type="entry name" value="Amidase_dom"/>
</dbReference>
<evidence type="ECO:0000256" key="1">
    <source>
        <dbReference type="ARBA" id="ARBA00003871"/>
    </source>
</evidence>
<keyword evidence="5" id="KW-0436">Ligase</keyword>
<sequence>MLENELLDLGLCDIADLIARKQVTSLEVTTASIHAAQKAGVETNSIAALETEQALHRAAQLDAFLARKGVRSSLHGVPIANKDMFYRRGFVTGCGSKIREDFIPDYTATVVERLEDAGAVTIGRLRMAEFAMSPTGHNRHYGAGRNPWDLDRCTGGSSSGSGAAVASRVIFGSIGSDTGGSIRMPAAMCGVTGIKPTQGRVSRYGAMPLAFSVDCVGPIARTAKDCARLLTWIAGEDERDTTASRETVPDYERALNGEVKGLRIGYAPNLFGFETADVLEAAVEEALSVLVARGAVACSVDLPHLPAIAAYAGVVQRAEMATIHAEWMRASRQDYGTNVSARLYAGYGIPATAYIEALSRRGALVSALCNEVFDKVDVLICPTLTMPVPTIQETDVDTGSRDAADNFGHVSENCRLVNYLGLPAISLPCGFDSSGMPIGLQMIGLPFDEAMLLKVADAYQRETDWHRKRPKAIAS</sequence>
<accession>A0AAE7UTJ0</accession>